<dbReference type="Gene3D" id="3.40.50.2000">
    <property type="entry name" value="Glycogen Phosphorylase B"/>
    <property type="match status" value="2"/>
</dbReference>
<dbReference type="SUPFAM" id="SSF53756">
    <property type="entry name" value="UDP-Glycosyltransferase/glycogen phosphorylase"/>
    <property type="match status" value="1"/>
</dbReference>
<dbReference type="PANTHER" id="PTHR10788:SF106">
    <property type="entry name" value="BCDNA.GH08860"/>
    <property type="match status" value="1"/>
</dbReference>
<dbReference type="PANTHER" id="PTHR10788">
    <property type="entry name" value="TREHALOSE-6-PHOSPHATE SYNTHASE"/>
    <property type="match status" value="1"/>
</dbReference>
<organism evidence="2 3">
    <name type="scientific">Hyphomonas adhaerens MHS-3</name>
    <dbReference type="NCBI Taxonomy" id="1280949"/>
    <lineage>
        <taxon>Bacteria</taxon>
        <taxon>Pseudomonadati</taxon>
        <taxon>Pseudomonadota</taxon>
        <taxon>Alphaproteobacteria</taxon>
        <taxon>Hyphomonadales</taxon>
        <taxon>Hyphomonadaceae</taxon>
        <taxon>Hyphomonas</taxon>
    </lineage>
</organism>
<dbReference type="GO" id="GO:0003825">
    <property type="term" value="F:alpha,alpha-trehalose-phosphate synthase (UDP-forming) activity"/>
    <property type="evidence" value="ECO:0007669"/>
    <property type="project" value="TreeGrafter"/>
</dbReference>
<comment type="caution">
    <text evidence="2">The sequence shown here is derived from an EMBL/GenBank/DDBJ whole genome shotgun (WGS) entry which is preliminary data.</text>
</comment>
<dbReference type="RefSeq" id="WP_051595970.1">
    <property type="nucleotide sequence ID" value="NZ_ARYH01000001.1"/>
</dbReference>
<dbReference type="GO" id="GO:0005992">
    <property type="term" value="P:trehalose biosynthetic process"/>
    <property type="evidence" value="ECO:0007669"/>
    <property type="project" value="InterPro"/>
</dbReference>
<dbReference type="PATRIC" id="fig|1280949.3.peg.1255"/>
<dbReference type="Proteomes" id="UP000027446">
    <property type="component" value="Unassembled WGS sequence"/>
</dbReference>
<dbReference type="STRING" id="1280949.HAD_06170"/>
<protein>
    <submittedName>
        <fullName evidence="2">Alpha,alpha-trehalose-phosphate synthase</fullName>
    </submittedName>
</protein>
<dbReference type="OrthoDB" id="9815690at2"/>
<evidence type="ECO:0000313" key="2">
    <source>
        <dbReference type="EMBL" id="KCZ85245.1"/>
    </source>
</evidence>
<evidence type="ECO:0000256" key="1">
    <source>
        <dbReference type="ARBA" id="ARBA00008799"/>
    </source>
</evidence>
<dbReference type="eggNOG" id="COG0380">
    <property type="taxonomic scope" value="Bacteria"/>
</dbReference>
<dbReference type="CDD" id="cd03788">
    <property type="entry name" value="GT20_TPS"/>
    <property type="match status" value="1"/>
</dbReference>
<dbReference type="InterPro" id="IPR001830">
    <property type="entry name" value="Glyco_trans_20"/>
</dbReference>
<dbReference type="Pfam" id="PF00982">
    <property type="entry name" value="Glyco_transf_20"/>
    <property type="match status" value="1"/>
</dbReference>
<name>A0A069E4S0_9PROT</name>
<proteinExistence type="inferred from homology"/>
<keyword evidence="3" id="KW-1185">Reference proteome</keyword>
<dbReference type="AlphaFoldDB" id="A0A069E4S0"/>
<accession>A0A069E4S0</accession>
<dbReference type="EMBL" id="ARYH01000001">
    <property type="protein sequence ID" value="KCZ85245.1"/>
    <property type="molecule type" value="Genomic_DNA"/>
</dbReference>
<comment type="similarity">
    <text evidence="1">Belongs to the glycosyltransferase 20 family.</text>
</comment>
<gene>
    <name evidence="2" type="ORF">HAD_06170</name>
</gene>
<sequence length="473" mass="53460">MTSAEADTSARTSGRLVAISNRTAAGSESKAGGLAVALWETLVETKGLWIGWSGRVLDFETARVNYVEEEGVQFALSDLSRRQYDGFYLAYANSVLWPVMHNRIDLAVFEADTYRNYRSVNEKFARIAVQEARQEDFIWVHDYHFFLLGRMMRQRGWQGRLGWFLHIPFPAPDAFRAIPQHRELGEAMCAYDVVGVQTGKDLYNLARYLEEEFDAEELPDGRFKVGERTVRLLHCPIGIDVDAFVKASTCEDAQLAASKLDRFLGNRQLVLGVDRMDYSKGLIQRFEGMADLFDRHPDVHGHISFTQIAPPSRTVVEGYQQLRQQLDELSGRINGDYGDLDWIPIRYLARGYDRDEIAGLYRAAKVCLVTPLQDGMNLVAKEFIAAQNPDDPGVLVLSQFAGAAEQMNEALIVNPYDAGAIAEAVYQAIHMPLAERQARWRSLMDGIRSQDLVWWRQRFLNAVPADAEVPVLS</sequence>
<evidence type="ECO:0000313" key="3">
    <source>
        <dbReference type="Proteomes" id="UP000027446"/>
    </source>
</evidence>
<reference evidence="2 3" key="1">
    <citation type="journal article" date="2014" name="Antonie Van Leeuwenhoek">
        <title>Hyphomonas beringensis sp. nov. and Hyphomonas chukchiensis sp. nov., isolated from surface seawater of the Bering Sea and Chukchi Sea.</title>
        <authorList>
            <person name="Li C."/>
            <person name="Lai Q."/>
            <person name="Li G."/>
            <person name="Dong C."/>
            <person name="Wang J."/>
            <person name="Liao Y."/>
            <person name="Shao Z."/>
        </authorList>
    </citation>
    <scope>NUCLEOTIDE SEQUENCE [LARGE SCALE GENOMIC DNA]</scope>
    <source>
        <strain evidence="2 3">MHS-3</strain>
    </source>
</reference>